<dbReference type="SUPFAM" id="SSF51735">
    <property type="entry name" value="NAD(P)-binding Rossmann-fold domains"/>
    <property type="match status" value="1"/>
</dbReference>
<organism evidence="5 6">
    <name type="scientific">Actinokineospora xionganensis</name>
    <dbReference type="NCBI Taxonomy" id="2684470"/>
    <lineage>
        <taxon>Bacteria</taxon>
        <taxon>Bacillati</taxon>
        <taxon>Actinomycetota</taxon>
        <taxon>Actinomycetes</taxon>
        <taxon>Pseudonocardiales</taxon>
        <taxon>Pseudonocardiaceae</taxon>
        <taxon>Actinokineospora</taxon>
    </lineage>
</organism>
<dbReference type="PANTHER" id="PTHR24322:SF736">
    <property type="entry name" value="RETINOL DEHYDROGENASE 10"/>
    <property type="match status" value="1"/>
</dbReference>
<comment type="similarity">
    <text evidence="1 3">Belongs to the short-chain dehydrogenases/reductases (SDR) family.</text>
</comment>
<dbReference type="PRINTS" id="PR00080">
    <property type="entry name" value="SDRFAMILY"/>
</dbReference>
<dbReference type="Pfam" id="PF00106">
    <property type="entry name" value="adh_short"/>
    <property type="match status" value="1"/>
</dbReference>
<evidence type="ECO:0000259" key="4">
    <source>
        <dbReference type="SMART" id="SM00822"/>
    </source>
</evidence>
<keyword evidence="6" id="KW-1185">Reference proteome</keyword>
<evidence type="ECO:0000256" key="1">
    <source>
        <dbReference type="ARBA" id="ARBA00006484"/>
    </source>
</evidence>
<dbReference type="RefSeq" id="WP_187217713.1">
    <property type="nucleotide sequence ID" value="NZ_JABVED010000001.1"/>
</dbReference>
<evidence type="ECO:0000256" key="3">
    <source>
        <dbReference type="RuleBase" id="RU000363"/>
    </source>
</evidence>
<dbReference type="InterPro" id="IPR057326">
    <property type="entry name" value="KR_dom"/>
</dbReference>
<gene>
    <name evidence="5" type="ORF">GPZ80_00425</name>
</gene>
<proteinExistence type="inferred from homology"/>
<reference evidence="5 6" key="1">
    <citation type="submission" date="2020-06" db="EMBL/GenBank/DDBJ databases">
        <title>Actinokineospora xiongansis sp. nov., isolated from soil of Baiyangdian.</title>
        <authorList>
            <person name="Zhang X."/>
        </authorList>
    </citation>
    <scope>NUCLEOTIDE SEQUENCE [LARGE SCALE GENOMIC DNA]</scope>
    <source>
        <strain evidence="5 6">HBU206404</strain>
    </source>
</reference>
<accession>A0ABR7KYY2</accession>
<dbReference type="Proteomes" id="UP000734823">
    <property type="component" value="Unassembled WGS sequence"/>
</dbReference>
<comment type="caution">
    <text evidence="5">The sequence shown here is derived from an EMBL/GenBank/DDBJ whole genome shotgun (WGS) entry which is preliminary data.</text>
</comment>
<name>A0ABR7KYY2_9PSEU</name>
<evidence type="ECO:0000313" key="6">
    <source>
        <dbReference type="Proteomes" id="UP000734823"/>
    </source>
</evidence>
<dbReference type="PRINTS" id="PR00081">
    <property type="entry name" value="GDHRDH"/>
</dbReference>
<dbReference type="EMBL" id="JABVED010000001">
    <property type="protein sequence ID" value="MBC6445640.1"/>
    <property type="molecule type" value="Genomic_DNA"/>
</dbReference>
<dbReference type="NCBIfam" id="NF005878">
    <property type="entry name" value="PRK07825.1"/>
    <property type="match status" value="1"/>
</dbReference>
<evidence type="ECO:0000256" key="2">
    <source>
        <dbReference type="ARBA" id="ARBA00023002"/>
    </source>
</evidence>
<dbReference type="InterPro" id="IPR020904">
    <property type="entry name" value="Sc_DH/Rdtase_CS"/>
</dbReference>
<dbReference type="Gene3D" id="3.40.50.720">
    <property type="entry name" value="NAD(P)-binding Rossmann-like Domain"/>
    <property type="match status" value="1"/>
</dbReference>
<feature type="domain" description="Ketoreductase" evidence="4">
    <location>
        <begin position="9"/>
        <end position="184"/>
    </location>
</feature>
<dbReference type="PROSITE" id="PS00061">
    <property type="entry name" value="ADH_SHORT"/>
    <property type="match status" value="1"/>
</dbReference>
<dbReference type="InterPro" id="IPR002347">
    <property type="entry name" value="SDR_fam"/>
</dbReference>
<keyword evidence="2" id="KW-0560">Oxidoreductase</keyword>
<dbReference type="CDD" id="cd05233">
    <property type="entry name" value="SDR_c"/>
    <property type="match status" value="1"/>
</dbReference>
<dbReference type="InterPro" id="IPR036291">
    <property type="entry name" value="NAD(P)-bd_dom_sf"/>
</dbReference>
<protein>
    <submittedName>
        <fullName evidence="5">SDR family oxidoreductase</fullName>
    </submittedName>
</protein>
<evidence type="ECO:0000313" key="5">
    <source>
        <dbReference type="EMBL" id="MBC6445640.1"/>
    </source>
</evidence>
<sequence length="268" mass="27675">MGRRSLSGKVVVITGGARGIGAATGRALAARGAVVVIADLDGNQAKSTAATLGGSGHALDVTDHAAFSAFLGSLGQIDVLINNAGIMPLAAVTEEAPSITARQLEINLHAVIHGTRAAVALMRPRGSGHIVNVASAAGKFGFPNASTYCATKFGVVGFSEAVRAELRGSGIEVSCVMPGMVRTELISGLSEIGFLKPVTAETVALGIVRALEKPRFEVFVPRRLNALTRAQRFFPRAVSEWAMRLVGGDTALVGASASRDAYEARVRG</sequence>
<dbReference type="PANTHER" id="PTHR24322">
    <property type="entry name" value="PKSB"/>
    <property type="match status" value="1"/>
</dbReference>
<dbReference type="SMART" id="SM00822">
    <property type="entry name" value="PKS_KR"/>
    <property type="match status" value="1"/>
</dbReference>